<dbReference type="EMBL" id="LPVY01000002">
    <property type="protein sequence ID" value="KZB68975.1"/>
    <property type="molecule type" value="Genomic_DNA"/>
</dbReference>
<dbReference type="GO" id="GO:0000976">
    <property type="term" value="F:transcription cis-regulatory region binding"/>
    <property type="evidence" value="ECO:0007669"/>
    <property type="project" value="TreeGrafter"/>
</dbReference>
<dbReference type="CDD" id="cd06267">
    <property type="entry name" value="PBP1_LacI_sugar_binding-like"/>
    <property type="match status" value="1"/>
</dbReference>
<evidence type="ECO:0000256" key="1">
    <source>
        <dbReference type="ARBA" id="ARBA00023015"/>
    </source>
</evidence>
<protein>
    <recommendedName>
        <fullName evidence="4">HTH lacI-type domain-containing protein</fullName>
    </recommendedName>
</protein>
<sequence>MALSGRTKISDIASRLGVSTATVSRALSGNGYVREHLASRIRAAAIEMNYAVSSTTAGQKVLIVSSQEAMIDFKRSQFTMYVLEGVRERAESRDIRIESYIYQPNQPFEDLYKAAQTPDLIGLLLVSVDDATLDFVRTSDMPAVLVNGDDPEMQLSSVTPCNRSAASLATKHLINQGHRHILFLNRPGRRTIKRRLEGWRDAMDGHYNPDYVIDIDDWTAEAASQRITEVIESNLSFSAIVAAGDILAVGAVSALQAKGYNVPKDVSVVGIDGLPQGQYMSPALTSVKIPMQTVGALSLDLLIETCRLTNADIEMPARRIELACELISRESVCPPPKKLR</sequence>
<comment type="caution">
    <text evidence="5">The sequence shown here is derived from an EMBL/GenBank/DDBJ whole genome shotgun (WGS) entry which is preliminary data.</text>
</comment>
<organism evidence="5 6">
    <name type="scientific">Thalassospira lucentensis</name>
    <dbReference type="NCBI Taxonomy" id="168935"/>
    <lineage>
        <taxon>Bacteria</taxon>
        <taxon>Pseudomonadati</taxon>
        <taxon>Pseudomonadota</taxon>
        <taxon>Alphaproteobacteria</taxon>
        <taxon>Rhodospirillales</taxon>
        <taxon>Thalassospiraceae</taxon>
        <taxon>Thalassospira</taxon>
    </lineage>
</organism>
<gene>
    <name evidence="5" type="ORF">AUP42_08695</name>
</gene>
<keyword evidence="3" id="KW-0804">Transcription</keyword>
<dbReference type="SUPFAM" id="SSF47413">
    <property type="entry name" value="lambda repressor-like DNA-binding domains"/>
    <property type="match status" value="1"/>
</dbReference>
<feature type="domain" description="HTH lacI-type" evidence="4">
    <location>
        <begin position="7"/>
        <end position="61"/>
    </location>
</feature>
<proteinExistence type="predicted"/>
<evidence type="ECO:0000256" key="2">
    <source>
        <dbReference type="ARBA" id="ARBA00023125"/>
    </source>
</evidence>
<dbReference type="SUPFAM" id="SSF53822">
    <property type="entry name" value="Periplasmic binding protein-like I"/>
    <property type="match status" value="1"/>
</dbReference>
<dbReference type="InterPro" id="IPR000843">
    <property type="entry name" value="HTH_LacI"/>
</dbReference>
<dbReference type="RefSeq" id="WP_062947901.1">
    <property type="nucleotide sequence ID" value="NZ_LPVY01000002.1"/>
</dbReference>
<dbReference type="Gene3D" id="1.10.260.40">
    <property type="entry name" value="lambda repressor-like DNA-binding domains"/>
    <property type="match status" value="1"/>
</dbReference>
<dbReference type="PANTHER" id="PTHR30146:SF109">
    <property type="entry name" value="HTH-TYPE TRANSCRIPTIONAL REGULATOR GALS"/>
    <property type="match status" value="1"/>
</dbReference>
<evidence type="ECO:0000313" key="6">
    <source>
        <dbReference type="Proteomes" id="UP000076335"/>
    </source>
</evidence>
<dbReference type="PANTHER" id="PTHR30146">
    <property type="entry name" value="LACI-RELATED TRANSCRIPTIONAL REPRESSOR"/>
    <property type="match status" value="1"/>
</dbReference>
<accession>A0A154LB07</accession>
<dbReference type="SMART" id="SM00354">
    <property type="entry name" value="HTH_LACI"/>
    <property type="match status" value="1"/>
</dbReference>
<dbReference type="Pfam" id="PF13377">
    <property type="entry name" value="Peripla_BP_3"/>
    <property type="match status" value="1"/>
</dbReference>
<evidence type="ECO:0000313" key="5">
    <source>
        <dbReference type="EMBL" id="KZB68975.1"/>
    </source>
</evidence>
<dbReference type="AlphaFoldDB" id="A0A154LB07"/>
<dbReference type="InterPro" id="IPR046335">
    <property type="entry name" value="LacI/GalR-like_sensor"/>
</dbReference>
<keyword evidence="1" id="KW-0805">Transcription regulation</keyword>
<evidence type="ECO:0000256" key="3">
    <source>
        <dbReference type="ARBA" id="ARBA00023163"/>
    </source>
</evidence>
<dbReference type="InterPro" id="IPR028082">
    <property type="entry name" value="Peripla_BP_I"/>
</dbReference>
<reference evidence="5 6" key="1">
    <citation type="submission" date="2015-12" db="EMBL/GenBank/DDBJ databases">
        <title>Genome sequence of Thalassospira lucentensis MCCC 1A02072.</title>
        <authorList>
            <person name="Lu L."/>
            <person name="Lai Q."/>
            <person name="Shao Z."/>
            <person name="Qian P."/>
        </authorList>
    </citation>
    <scope>NUCLEOTIDE SEQUENCE [LARGE SCALE GENOMIC DNA]</scope>
    <source>
        <strain evidence="5 6">MCCC 1A02072</strain>
    </source>
</reference>
<evidence type="ECO:0000259" key="4">
    <source>
        <dbReference type="PROSITE" id="PS50932"/>
    </source>
</evidence>
<dbReference type="Proteomes" id="UP000076335">
    <property type="component" value="Unassembled WGS sequence"/>
</dbReference>
<dbReference type="Pfam" id="PF00356">
    <property type="entry name" value="LacI"/>
    <property type="match status" value="1"/>
</dbReference>
<dbReference type="GO" id="GO:0003700">
    <property type="term" value="F:DNA-binding transcription factor activity"/>
    <property type="evidence" value="ECO:0007669"/>
    <property type="project" value="TreeGrafter"/>
</dbReference>
<dbReference type="OrthoDB" id="60111at2"/>
<keyword evidence="2" id="KW-0238">DNA-binding</keyword>
<dbReference type="PROSITE" id="PS50932">
    <property type="entry name" value="HTH_LACI_2"/>
    <property type="match status" value="1"/>
</dbReference>
<name>A0A154LB07_9PROT</name>
<dbReference type="InterPro" id="IPR010982">
    <property type="entry name" value="Lambda_DNA-bd_dom_sf"/>
</dbReference>
<dbReference type="CDD" id="cd01392">
    <property type="entry name" value="HTH_LacI"/>
    <property type="match status" value="1"/>
</dbReference>
<dbReference type="Gene3D" id="3.40.50.2300">
    <property type="match status" value="2"/>
</dbReference>